<feature type="chain" id="PRO_5034334500" description="FAS1 domain-containing protein" evidence="1">
    <location>
        <begin position="21"/>
        <end position="211"/>
    </location>
</feature>
<dbReference type="Gene3D" id="2.30.180.10">
    <property type="entry name" value="FAS1 domain"/>
    <property type="match status" value="1"/>
</dbReference>
<dbReference type="InterPro" id="IPR036378">
    <property type="entry name" value="FAS1_dom_sf"/>
</dbReference>
<feature type="domain" description="FAS1" evidence="2">
    <location>
        <begin position="68"/>
        <end position="207"/>
    </location>
</feature>
<evidence type="ECO:0000313" key="4">
    <source>
        <dbReference type="Proteomes" id="UP000612746"/>
    </source>
</evidence>
<dbReference type="AlphaFoldDB" id="A0A8H7Q7A6"/>
<proteinExistence type="predicted"/>
<keyword evidence="1" id="KW-0732">Signal</keyword>
<dbReference type="Pfam" id="PF02469">
    <property type="entry name" value="Fasciclin"/>
    <property type="match status" value="1"/>
</dbReference>
<comment type="caution">
    <text evidence="3">The sequence shown here is derived from an EMBL/GenBank/DDBJ whole genome shotgun (WGS) entry which is preliminary data.</text>
</comment>
<dbReference type="Proteomes" id="UP000612746">
    <property type="component" value="Unassembled WGS sequence"/>
</dbReference>
<name>A0A8H7Q7A6_9FUNG</name>
<dbReference type="PANTHER" id="PTHR10900:SF77">
    <property type="entry name" value="FI19380P1"/>
    <property type="match status" value="1"/>
</dbReference>
<organism evidence="3 4">
    <name type="scientific">Umbelopsis vinacea</name>
    <dbReference type="NCBI Taxonomy" id="44442"/>
    <lineage>
        <taxon>Eukaryota</taxon>
        <taxon>Fungi</taxon>
        <taxon>Fungi incertae sedis</taxon>
        <taxon>Mucoromycota</taxon>
        <taxon>Mucoromycotina</taxon>
        <taxon>Umbelopsidomycetes</taxon>
        <taxon>Umbelopsidales</taxon>
        <taxon>Umbelopsidaceae</taxon>
        <taxon>Umbelopsis</taxon>
    </lineage>
</organism>
<dbReference type="InterPro" id="IPR000782">
    <property type="entry name" value="FAS1_domain"/>
</dbReference>
<dbReference type="SUPFAM" id="SSF82153">
    <property type="entry name" value="FAS1 domain"/>
    <property type="match status" value="1"/>
</dbReference>
<sequence length="211" mass="23804">MQFKIGFLAAIVLLVNAVFAQLIPFDFDDKTIKSVMEAAMHSDKEEGKKILYQEDAPDYRSNGEENSPQSLFDHLPRDPALSTFLDILMQVDDILQLVNDPYAEPKFTLFAPTNTAFKAYISNSDNRANLYSEDGFKNFLLCHIVPHGKYSIKDLKKAKKLETATSGRSISVQYSWITGITLDKKAKVDTNFIEAMNGIAYKIDHVLEQAK</sequence>
<evidence type="ECO:0000256" key="1">
    <source>
        <dbReference type="SAM" id="SignalP"/>
    </source>
</evidence>
<dbReference type="InterPro" id="IPR050904">
    <property type="entry name" value="Adhesion/Biosynth-related"/>
</dbReference>
<accession>A0A8H7Q7A6</accession>
<dbReference type="OrthoDB" id="5551751at2759"/>
<evidence type="ECO:0000313" key="3">
    <source>
        <dbReference type="EMBL" id="KAG2187307.1"/>
    </source>
</evidence>
<evidence type="ECO:0000259" key="2">
    <source>
        <dbReference type="PROSITE" id="PS50213"/>
    </source>
</evidence>
<dbReference type="PANTHER" id="PTHR10900">
    <property type="entry name" value="PERIOSTIN-RELATED"/>
    <property type="match status" value="1"/>
</dbReference>
<feature type="signal peptide" evidence="1">
    <location>
        <begin position="1"/>
        <end position="20"/>
    </location>
</feature>
<dbReference type="EMBL" id="JAEPRA010000003">
    <property type="protein sequence ID" value="KAG2187307.1"/>
    <property type="molecule type" value="Genomic_DNA"/>
</dbReference>
<dbReference type="PROSITE" id="PS50213">
    <property type="entry name" value="FAS1"/>
    <property type="match status" value="1"/>
</dbReference>
<keyword evidence="4" id="KW-1185">Reference proteome</keyword>
<reference evidence="3" key="1">
    <citation type="submission" date="2020-12" db="EMBL/GenBank/DDBJ databases">
        <title>Metabolic potential, ecology and presence of endohyphal bacteria is reflected in genomic diversity of Mucoromycotina.</title>
        <authorList>
            <person name="Muszewska A."/>
            <person name="Okrasinska A."/>
            <person name="Steczkiewicz K."/>
            <person name="Drgas O."/>
            <person name="Orlowska M."/>
            <person name="Perlinska-Lenart U."/>
            <person name="Aleksandrzak-Piekarczyk T."/>
            <person name="Szatraj K."/>
            <person name="Zielenkiewicz U."/>
            <person name="Pilsyk S."/>
            <person name="Malc E."/>
            <person name="Mieczkowski P."/>
            <person name="Kruszewska J.S."/>
            <person name="Biernat P."/>
            <person name="Pawlowska J."/>
        </authorList>
    </citation>
    <scope>NUCLEOTIDE SEQUENCE</scope>
    <source>
        <strain evidence="3">WA0000051536</strain>
    </source>
</reference>
<protein>
    <recommendedName>
        <fullName evidence="2">FAS1 domain-containing protein</fullName>
    </recommendedName>
</protein>
<dbReference type="SMART" id="SM00554">
    <property type="entry name" value="FAS1"/>
    <property type="match status" value="1"/>
</dbReference>
<gene>
    <name evidence="3" type="ORF">INT44_004992</name>
</gene>